<sequence length="325" mass="38741">MEIIKKRIDKNKLYNNGNITKDVCFLDIETTGFNRNRDIIYLVGILYFDKKEDTWILSQYFANELKDEPQVLIESSKLLMSFKTIINYNGNTFDIPFINHKLKYFKLPFYIDKEKSLDLYSIIRKNKDLLKIDNLKLKTVEEYLGIFREDIYSGKDCIDFYKDYILHRDLELKNRLLSHNYDDLYFLIDIIDIINIIRKKKSFKVNKNDEMIEFVISDIKESKDSFIFEGDIEGLREKLIYYDASFNLLIEDTNKFKLILYVTRGLVTPDETCTFIDKRDFNISKDISVTHGYALPKNIFLLKIESEYLLEDILELLKEIIENLI</sequence>
<gene>
    <name evidence="2" type="ORF">TICRE_10990</name>
</gene>
<evidence type="ECO:0000313" key="3">
    <source>
        <dbReference type="Proteomes" id="UP000186112"/>
    </source>
</evidence>
<dbReference type="RefSeq" id="WP_075725967.1">
    <property type="nucleotide sequence ID" value="NZ_LTDM01000014.1"/>
</dbReference>
<dbReference type="InterPro" id="IPR036397">
    <property type="entry name" value="RNaseH_sf"/>
</dbReference>
<evidence type="ECO:0000313" key="2">
    <source>
        <dbReference type="EMBL" id="OLS02945.1"/>
    </source>
</evidence>
<name>A0A1U7M6P1_TISCR</name>
<dbReference type="OrthoDB" id="9790530at2"/>
<dbReference type="Pfam" id="PF13482">
    <property type="entry name" value="RNase_H_2"/>
    <property type="match status" value="1"/>
</dbReference>
<accession>A0A1U7M6P1</accession>
<feature type="domain" description="YprB ribonuclease H-like" evidence="1">
    <location>
        <begin position="24"/>
        <end position="193"/>
    </location>
</feature>
<dbReference type="InterPro" id="IPR038720">
    <property type="entry name" value="YprB_RNase_H-like_dom"/>
</dbReference>
<protein>
    <recommendedName>
        <fullName evidence="1">YprB ribonuclease H-like domain-containing protein</fullName>
    </recommendedName>
</protein>
<keyword evidence="3" id="KW-1185">Reference proteome</keyword>
<dbReference type="InterPro" id="IPR012337">
    <property type="entry name" value="RNaseH-like_sf"/>
</dbReference>
<proteinExistence type="predicted"/>
<evidence type="ECO:0000259" key="1">
    <source>
        <dbReference type="Pfam" id="PF13482"/>
    </source>
</evidence>
<comment type="caution">
    <text evidence="2">The sequence shown here is derived from an EMBL/GenBank/DDBJ whole genome shotgun (WGS) entry which is preliminary data.</text>
</comment>
<dbReference type="PANTHER" id="PTHR38462">
    <property type="entry name" value="EXONUCLEASE-LIKE PROTEIN"/>
    <property type="match status" value="1"/>
</dbReference>
<dbReference type="GO" id="GO:0003676">
    <property type="term" value="F:nucleic acid binding"/>
    <property type="evidence" value="ECO:0007669"/>
    <property type="project" value="InterPro"/>
</dbReference>
<reference evidence="2 3" key="1">
    <citation type="submission" date="2016-02" db="EMBL/GenBank/DDBJ databases">
        <title>Genome sequence of Tissierella creatinophila DSM 6911.</title>
        <authorList>
            <person name="Poehlein A."/>
            <person name="Daniel R."/>
        </authorList>
    </citation>
    <scope>NUCLEOTIDE SEQUENCE [LARGE SCALE GENOMIC DNA]</scope>
    <source>
        <strain evidence="2 3">DSM 6911</strain>
    </source>
</reference>
<dbReference type="EMBL" id="LTDM01000014">
    <property type="protein sequence ID" value="OLS02945.1"/>
    <property type="molecule type" value="Genomic_DNA"/>
</dbReference>
<dbReference type="PANTHER" id="PTHR38462:SF1">
    <property type="entry name" value="YPRB RIBONUCLEASE H-LIKE DOMAIN-CONTAINING PROTEIN"/>
    <property type="match status" value="1"/>
</dbReference>
<dbReference type="Proteomes" id="UP000186112">
    <property type="component" value="Unassembled WGS sequence"/>
</dbReference>
<dbReference type="AlphaFoldDB" id="A0A1U7M6P1"/>
<dbReference type="Gene3D" id="3.30.420.10">
    <property type="entry name" value="Ribonuclease H-like superfamily/Ribonuclease H"/>
    <property type="match status" value="1"/>
</dbReference>
<dbReference type="SUPFAM" id="SSF53098">
    <property type="entry name" value="Ribonuclease H-like"/>
    <property type="match status" value="1"/>
</dbReference>
<organism evidence="2 3">
    <name type="scientific">Tissierella creatinophila DSM 6911</name>
    <dbReference type="NCBI Taxonomy" id="1123403"/>
    <lineage>
        <taxon>Bacteria</taxon>
        <taxon>Bacillati</taxon>
        <taxon>Bacillota</taxon>
        <taxon>Tissierellia</taxon>
        <taxon>Tissierellales</taxon>
        <taxon>Tissierellaceae</taxon>
        <taxon>Tissierella</taxon>
    </lineage>
</organism>